<organism evidence="3 5">
    <name type="scientific">Clostridium beijerinckii</name>
    <name type="common">Clostridium MP</name>
    <dbReference type="NCBI Taxonomy" id="1520"/>
    <lineage>
        <taxon>Bacteria</taxon>
        <taxon>Bacillati</taxon>
        <taxon>Bacillota</taxon>
        <taxon>Clostridia</taxon>
        <taxon>Eubacteriales</taxon>
        <taxon>Clostridiaceae</taxon>
        <taxon>Clostridium</taxon>
    </lineage>
</organism>
<feature type="domain" description="DUF1508" evidence="1">
    <location>
        <begin position="10"/>
        <end position="56"/>
    </location>
</feature>
<sequence>MARFEIKKSSNDQYYFVLKANNGQVILQSETYTSKQNCNNCIKSIKENAPDAEVADLT</sequence>
<accession>A0AAE2UYB4</accession>
<name>A0AAE2UYB4_CLOBE</name>
<dbReference type="EMBL" id="JADOEF010000004">
    <property type="protein sequence ID" value="MBF7811929.1"/>
    <property type="molecule type" value="Genomic_DNA"/>
</dbReference>
<evidence type="ECO:0000259" key="1">
    <source>
        <dbReference type="Pfam" id="PF07411"/>
    </source>
</evidence>
<dbReference type="PANTHER" id="PTHR40606:SF1">
    <property type="entry name" value="UPF0339 PROTEIN YEGP"/>
    <property type="match status" value="1"/>
</dbReference>
<proteinExistence type="predicted"/>
<dbReference type="InterPro" id="IPR010879">
    <property type="entry name" value="DUF1508"/>
</dbReference>
<evidence type="ECO:0000313" key="2">
    <source>
        <dbReference type="EMBL" id="MBF7811574.1"/>
    </source>
</evidence>
<dbReference type="RefSeq" id="WP_139355891.1">
    <property type="nucleotide sequence ID" value="NZ_CP073279.1"/>
</dbReference>
<protein>
    <submittedName>
        <fullName evidence="3">YegP family protein</fullName>
    </submittedName>
</protein>
<dbReference type="AlphaFoldDB" id="A0AAE2UYB4"/>
<evidence type="ECO:0000313" key="4">
    <source>
        <dbReference type="EMBL" id="MBF7811935.1"/>
    </source>
</evidence>
<dbReference type="Proteomes" id="UP000631418">
    <property type="component" value="Unassembled WGS sequence"/>
</dbReference>
<dbReference type="InterPro" id="IPR036913">
    <property type="entry name" value="YegP-like_sf"/>
</dbReference>
<evidence type="ECO:0000313" key="3">
    <source>
        <dbReference type="EMBL" id="MBF7811929.1"/>
    </source>
</evidence>
<dbReference type="PANTHER" id="PTHR40606">
    <property type="match status" value="1"/>
</dbReference>
<reference evidence="3" key="1">
    <citation type="submission" date="2020-11" db="EMBL/GenBank/DDBJ databases">
        <authorList>
            <person name="Thieme N."/>
            <person name="Liebl W."/>
            <person name="Zverlov V."/>
        </authorList>
    </citation>
    <scope>NUCLEOTIDE SEQUENCE</scope>
    <source>
        <strain evidence="3">NT08</strain>
    </source>
</reference>
<dbReference type="SUPFAM" id="SSF160113">
    <property type="entry name" value="YegP-like"/>
    <property type="match status" value="1"/>
</dbReference>
<gene>
    <name evidence="2" type="ORF">IS491_23585</name>
    <name evidence="3" type="ORF">IS491_25390</name>
    <name evidence="4" type="ORF">IS491_25420</name>
</gene>
<evidence type="ECO:0000313" key="5">
    <source>
        <dbReference type="Proteomes" id="UP000631418"/>
    </source>
</evidence>
<dbReference type="EMBL" id="JADOEF010000003">
    <property type="protein sequence ID" value="MBF7811574.1"/>
    <property type="molecule type" value="Genomic_DNA"/>
</dbReference>
<dbReference type="InterPro" id="IPR051141">
    <property type="entry name" value="UPF0339_domain"/>
</dbReference>
<comment type="caution">
    <text evidence="3">The sequence shown here is derived from an EMBL/GenBank/DDBJ whole genome shotgun (WGS) entry which is preliminary data.</text>
</comment>
<dbReference type="EMBL" id="JADOEF010000004">
    <property type="protein sequence ID" value="MBF7811935.1"/>
    <property type="molecule type" value="Genomic_DNA"/>
</dbReference>
<dbReference type="Pfam" id="PF07411">
    <property type="entry name" value="DUF1508"/>
    <property type="match status" value="1"/>
</dbReference>
<dbReference type="Gene3D" id="3.30.160.160">
    <property type="entry name" value="YegP-like"/>
    <property type="match status" value="1"/>
</dbReference>